<dbReference type="OrthoDB" id="5297723at2"/>
<evidence type="ECO:0000256" key="2">
    <source>
        <dbReference type="SAM" id="SignalP"/>
    </source>
</evidence>
<feature type="compositionally biased region" description="Pro residues" evidence="1">
    <location>
        <begin position="146"/>
        <end position="162"/>
    </location>
</feature>
<feature type="region of interest" description="Disordered" evidence="1">
    <location>
        <begin position="131"/>
        <end position="162"/>
    </location>
</feature>
<evidence type="ECO:0008006" key="5">
    <source>
        <dbReference type="Google" id="ProtNLM"/>
    </source>
</evidence>
<dbReference type="PROSITE" id="PS51257">
    <property type="entry name" value="PROKAR_LIPOPROTEIN"/>
    <property type="match status" value="1"/>
</dbReference>
<feature type="chain" id="PRO_5011671332" description="Lipoprotein" evidence="2">
    <location>
        <begin position="22"/>
        <end position="162"/>
    </location>
</feature>
<dbReference type="RefSeq" id="WP_093559576.1">
    <property type="nucleotide sequence ID" value="NZ_FPBO01000039.1"/>
</dbReference>
<evidence type="ECO:0000256" key="1">
    <source>
        <dbReference type="SAM" id="MobiDB-lite"/>
    </source>
</evidence>
<evidence type="ECO:0000313" key="4">
    <source>
        <dbReference type="Proteomes" id="UP000199391"/>
    </source>
</evidence>
<sequence length="162" mass="17445">MRRLLLATLPLLLTACVNDSATYYVDGTNQHTLSLRRQQDYFWNDNSRITLVATRLPECQRQIPLGEMLRDEVDIEVFSGGEFQWSLRSGDQVWQVQTQSCALVGESGPVAGAKVGTFKVNADNKLLFEEAPKAPGAGPAAAGAEPAPPVEPAPAPTAPPAN</sequence>
<dbReference type="STRING" id="1035707.SAMN05216552_103930"/>
<gene>
    <name evidence="3" type="ORF">SAMN05216552_103930</name>
</gene>
<dbReference type="EMBL" id="FPBO01000039">
    <property type="protein sequence ID" value="SFV13570.1"/>
    <property type="molecule type" value="Genomic_DNA"/>
</dbReference>
<organism evidence="3 4">
    <name type="scientific">Pseudoduganella namucuonensis</name>
    <dbReference type="NCBI Taxonomy" id="1035707"/>
    <lineage>
        <taxon>Bacteria</taxon>
        <taxon>Pseudomonadati</taxon>
        <taxon>Pseudomonadota</taxon>
        <taxon>Betaproteobacteria</taxon>
        <taxon>Burkholderiales</taxon>
        <taxon>Oxalobacteraceae</taxon>
        <taxon>Telluria group</taxon>
        <taxon>Pseudoduganella</taxon>
    </lineage>
</organism>
<evidence type="ECO:0000313" key="3">
    <source>
        <dbReference type="EMBL" id="SFV13570.1"/>
    </source>
</evidence>
<reference evidence="4" key="1">
    <citation type="submission" date="2016-10" db="EMBL/GenBank/DDBJ databases">
        <authorList>
            <person name="Varghese N."/>
            <person name="Submissions S."/>
        </authorList>
    </citation>
    <scope>NUCLEOTIDE SEQUENCE [LARGE SCALE GENOMIC DNA]</scope>
    <source>
        <strain evidence="4">CGMCC 1.11014</strain>
    </source>
</reference>
<dbReference type="Proteomes" id="UP000199391">
    <property type="component" value="Unassembled WGS sequence"/>
</dbReference>
<feature type="signal peptide" evidence="2">
    <location>
        <begin position="1"/>
        <end position="21"/>
    </location>
</feature>
<protein>
    <recommendedName>
        <fullName evidence="5">Lipoprotein</fullName>
    </recommendedName>
</protein>
<feature type="compositionally biased region" description="Low complexity" evidence="1">
    <location>
        <begin position="133"/>
        <end position="145"/>
    </location>
</feature>
<dbReference type="AlphaFoldDB" id="A0A1I7LVG0"/>
<keyword evidence="2" id="KW-0732">Signal</keyword>
<name>A0A1I7LVG0_9BURK</name>
<keyword evidence="4" id="KW-1185">Reference proteome</keyword>
<proteinExistence type="predicted"/>
<accession>A0A1I7LVG0</accession>